<evidence type="ECO:0008006" key="3">
    <source>
        <dbReference type="Google" id="ProtNLM"/>
    </source>
</evidence>
<dbReference type="Proteomes" id="UP000324133">
    <property type="component" value="Unassembled WGS sequence"/>
</dbReference>
<accession>A0A5B6TJ91</accession>
<protein>
    <recommendedName>
        <fullName evidence="3">Porin</fullName>
    </recommendedName>
</protein>
<evidence type="ECO:0000313" key="1">
    <source>
        <dbReference type="EMBL" id="KAA3440333.1"/>
    </source>
</evidence>
<sequence length="330" mass="36726">MLLSVLFCSASVDAYGQNNTQIRGFVDASATFNGKKLSFGLGEQDLFITSDITDRLSFLGETVFKFDPFSETDFSVSIERIVLKYNIKGNHNILLGKHHTPINYWNDTYHHGRVFFPTISRPLFFSTNLFPLHTTGVSFQGQNLGTLKFGYDVMFGNGLSSSDVLDNDASKSMTVAVHIRPQNALRIGLSYYRDIIAKGADLHHGASSSWQIDEHLITASVASFGEKVEVLAESMAGVTQTDSTGSRKSVASYVYAGYKVTDKITPYVRFDHLRYQQGEIGFLKNNTESFLAGIRYQLNYLAVIKLEYQRHNSEMTAPANTISTQVAIGF</sequence>
<evidence type="ECO:0000313" key="2">
    <source>
        <dbReference type="Proteomes" id="UP000324133"/>
    </source>
</evidence>
<dbReference type="OrthoDB" id="5571598at2"/>
<keyword evidence="2" id="KW-1185">Reference proteome</keyword>
<gene>
    <name evidence="1" type="ORF">FOA19_06665</name>
</gene>
<proteinExistence type="predicted"/>
<comment type="caution">
    <text evidence="1">The sequence shown here is derived from an EMBL/GenBank/DDBJ whole genome shotgun (WGS) entry which is preliminary data.</text>
</comment>
<dbReference type="InterPro" id="IPR023614">
    <property type="entry name" value="Porin_dom_sf"/>
</dbReference>
<dbReference type="EMBL" id="VKKY01000001">
    <property type="protein sequence ID" value="KAA3440333.1"/>
    <property type="molecule type" value="Genomic_DNA"/>
</dbReference>
<dbReference type="Gene3D" id="2.40.160.10">
    <property type="entry name" value="Porin"/>
    <property type="match status" value="1"/>
</dbReference>
<dbReference type="RefSeq" id="WP_149089968.1">
    <property type="nucleotide sequence ID" value="NZ_VKKY01000001.1"/>
</dbReference>
<reference evidence="1 2" key="1">
    <citation type="submission" date="2019-07" db="EMBL/GenBank/DDBJ databases">
        <title>Rufibacter sp. nov., isolated from lake sediment.</title>
        <authorList>
            <person name="Qu J.-H."/>
        </authorList>
    </citation>
    <scope>NUCLEOTIDE SEQUENCE [LARGE SCALE GENOMIC DNA]</scope>
    <source>
        <strain evidence="1 2">NBS58-1</strain>
    </source>
</reference>
<name>A0A5B6TJ91_9BACT</name>
<organism evidence="1 2">
    <name type="scientific">Rufibacter hautae</name>
    <dbReference type="NCBI Taxonomy" id="2595005"/>
    <lineage>
        <taxon>Bacteria</taxon>
        <taxon>Pseudomonadati</taxon>
        <taxon>Bacteroidota</taxon>
        <taxon>Cytophagia</taxon>
        <taxon>Cytophagales</taxon>
        <taxon>Hymenobacteraceae</taxon>
        <taxon>Rufibacter</taxon>
    </lineage>
</organism>
<dbReference type="AlphaFoldDB" id="A0A5B6TJ91"/>
<dbReference type="SUPFAM" id="SSF56935">
    <property type="entry name" value="Porins"/>
    <property type="match status" value="1"/>
</dbReference>